<name>A0A4D6NFY6_VIGUN</name>
<dbReference type="AlphaFoldDB" id="A0A4D6NFY6"/>
<accession>A0A4D6NFY6</accession>
<reference evidence="1 2" key="1">
    <citation type="submission" date="2019-04" db="EMBL/GenBank/DDBJ databases">
        <title>An improved genome assembly and genetic linkage map for asparagus bean, Vigna unguiculata ssp. sesquipedialis.</title>
        <authorList>
            <person name="Xia Q."/>
            <person name="Zhang R."/>
            <person name="Dong Y."/>
        </authorList>
    </citation>
    <scope>NUCLEOTIDE SEQUENCE [LARGE SCALE GENOMIC DNA]</scope>
    <source>
        <tissue evidence="1">Leaf</tissue>
    </source>
</reference>
<evidence type="ECO:0000313" key="2">
    <source>
        <dbReference type="Proteomes" id="UP000501690"/>
    </source>
</evidence>
<evidence type="ECO:0000313" key="1">
    <source>
        <dbReference type="EMBL" id="QCE10867.1"/>
    </source>
</evidence>
<protein>
    <submittedName>
        <fullName evidence="1">Uncharacterized protein</fullName>
    </submittedName>
</protein>
<organism evidence="1 2">
    <name type="scientific">Vigna unguiculata</name>
    <name type="common">Cowpea</name>
    <dbReference type="NCBI Taxonomy" id="3917"/>
    <lineage>
        <taxon>Eukaryota</taxon>
        <taxon>Viridiplantae</taxon>
        <taxon>Streptophyta</taxon>
        <taxon>Embryophyta</taxon>
        <taxon>Tracheophyta</taxon>
        <taxon>Spermatophyta</taxon>
        <taxon>Magnoliopsida</taxon>
        <taxon>eudicotyledons</taxon>
        <taxon>Gunneridae</taxon>
        <taxon>Pentapetalae</taxon>
        <taxon>rosids</taxon>
        <taxon>fabids</taxon>
        <taxon>Fabales</taxon>
        <taxon>Fabaceae</taxon>
        <taxon>Papilionoideae</taxon>
        <taxon>50 kb inversion clade</taxon>
        <taxon>NPAAA clade</taxon>
        <taxon>indigoferoid/millettioid clade</taxon>
        <taxon>Phaseoleae</taxon>
        <taxon>Vigna</taxon>
    </lineage>
</organism>
<dbReference type="EMBL" id="CP039354">
    <property type="protein sequence ID" value="QCE10867.1"/>
    <property type="molecule type" value="Genomic_DNA"/>
</dbReference>
<proteinExistence type="predicted"/>
<dbReference type="Proteomes" id="UP000501690">
    <property type="component" value="Linkage Group LG10"/>
</dbReference>
<keyword evidence="2" id="KW-1185">Reference proteome</keyword>
<gene>
    <name evidence="1" type="ORF">DEO72_LG10g2099</name>
</gene>
<sequence length="82" mass="9834">MADIGCLDLQVQYYVERTGKYHCHHLDRVGSYYPCYDLSIYDLYFPFRSGFDTVYLDDDLRVVKDIRGDYLVVDRASYNWKE</sequence>